<evidence type="ECO:0000313" key="2">
    <source>
        <dbReference type="EMBL" id="KXU38033.1"/>
    </source>
</evidence>
<evidence type="ECO:0000313" key="3">
    <source>
        <dbReference type="Proteomes" id="UP000072660"/>
    </source>
</evidence>
<dbReference type="Pfam" id="PF11191">
    <property type="entry name" value="DUF2782"/>
    <property type="match status" value="1"/>
</dbReference>
<proteinExistence type="predicted"/>
<dbReference type="Proteomes" id="UP000072660">
    <property type="component" value="Unassembled WGS sequence"/>
</dbReference>
<feature type="chain" id="PRO_5007299385" description="DUF2782 domain-containing protein" evidence="1">
    <location>
        <begin position="25"/>
        <end position="91"/>
    </location>
</feature>
<keyword evidence="3" id="KW-1185">Reference proteome</keyword>
<protein>
    <recommendedName>
        <fullName evidence="4">DUF2782 domain-containing protein</fullName>
    </recommendedName>
</protein>
<evidence type="ECO:0008006" key="4">
    <source>
        <dbReference type="Google" id="ProtNLM"/>
    </source>
</evidence>
<dbReference type="EMBL" id="LSZO01000157">
    <property type="protein sequence ID" value="KXU38033.1"/>
    <property type="molecule type" value="Genomic_DNA"/>
</dbReference>
<keyword evidence="1" id="KW-0732">Signal</keyword>
<dbReference type="RefSeq" id="WP_068390359.1">
    <property type="nucleotide sequence ID" value="NZ_LSZO01000157.1"/>
</dbReference>
<dbReference type="Gene3D" id="2.20.130.30">
    <property type="entry name" value="Protein of unknown function DUF2782"/>
    <property type="match status" value="1"/>
</dbReference>
<feature type="signal peptide" evidence="1">
    <location>
        <begin position="1"/>
        <end position="24"/>
    </location>
</feature>
<evidence type="ECO:0000256" key="1">
    <source>
        <dbReference type="SAM" id="SignalP"/>
    </source>
</evidence>
<dbReference type="InterPro" id="IPR021357">
    <property type="entry name" value="DUF2782"/>
</dbReference>
<dbReference type="AlphaFoldDB" id="A0A139STY1"/>
<organism evidence="2 3">
    <name type="scientific">Ventosimonas gracilis</name>
    <dbReference type="NCBI Taxonomy" id="1680762"/>
    <lineage>
        <taxon>Bacteria</taxon>
        <taxon>Pseudomonadati</taxon>
        <taxon>Pseudomonadota</taxon>
        <taxon>Gammaproteobacteria</taxon>
        <taxon>Pseudomonadales</taxon>
        <taxon>Ventosimonadaceae</taxon>
        <taxon>Ventosimonas</taxon>
    </lineage>
</organism>
<comment type="caution">
    <text evidence="2">The sequence shown here is derived from an EMBL/GenBank/DDBJ whole genome shotgun (WGS) entry which is preliminary data.</text>
</comment>
<accession>A0A139STY1</accession>
<name>A0A139STY1_9GAMM</name>
<dbReference type="OrthoDB" id="5296182at2"/>
<gene>
    <name evidence="2" type="ORF">AXE65_00500</name>
</gene>
<reference evidence="2 3" key="1">
    <citation type="submission" date="2016-02" db="EMBL/GenBank/DDBJ databases">
        <authorList>
            <person name="Wen L."/>
            <person name="He K."/>
            <person name="Yang H."/>
        </authorList>
    </citation>
    <scope>NUCLEOTIDE SEQUENCE [LARGE SCALE GENOMIC DNA]</scope>
    <source>
        <strain evidence="2 3">CV58</strain>
    </source>
</reference>
<sequence>MPTFKHLPLVLLVSLCTFTAAASADDDAVTIRKDDGDLIEEFRDNGFVYAIKVTPKKGPPYYLVRADGTQGDFIRTDQPKMLVPSWPILSW</sequence>